<dbReference type="InterPro" id="IPR002559">
    <property type="entry name" value="Transposase_11"/>
</dbReference>
<evidence type="ECO:0000259" key="1">
    <source>
        <dbReference type="Pfam" id="PF01609"/>
    </source>
</evidence>
<evidence type="ECO:0000259" key="2">
    <source>
        <dbReference type="Pfam" id="PF13340"/>
    </source>
</evidence>
<proteinExistence type="predicted"/>
<accession>A0A418ZTH8</accession>
<name>A0A418ZTH8_9RHOB</name>
<dbReference type="NCBIfam" id="NF033580">
    <property type="entry name" value="transpos_IS5_3"/>
    <property type="match status" value="1"/>
</dbReference>
<dbReference type="GO" id="GO:0004803">
    <property type="term" value="F:transposase activity"/>
    <property type="evidence" value="ECO:0007669"/>
    <property type="project" value="InterPro"/>
</dbReference>
<dbReference type="GO" id="GO:0003677">
    <property type="term" value="F:DNA binding"/>
    <property type="evidence" value="ECO:0007669"/>
    <property type="project" value="InterPro"/>
</dbReference>
<organism evidence="3 4">
    <name type="scientific">Paracoccus aestuarii</name>
    <dbReference type="NCBI Taxonomy" id="453842"/>
    <lineage>
        <taxon>Bacteria</taxon>
        <taxon>Pseudomonadati</taxon>
        <taxon>Pseudomonadota</taxon>
        <taxon>Alphaproteobacteria</taxon>
        <taxon>Rhodobacterales</taxon>
        <taxon>Paracoccaceae</taxon>
        <taxon>Paracoccus</taxon>
    </lineage>
</organism>
<dbReference type="RefSeq" id="WP_119886742.1">
    <property type="nucleotide sequence ID" value="NZ_CP067169.1"/>
</dbReference>
<comment type="caution">
    <text evidence="3">The sequence shown here is derived from an EMBL/GenBank/DDBJ whole genome shotgun (WGS) entry which is preliminary data.</text>
</comment>
<dbReference type="Proteomes" id="UP000285530">
    <property type="component" value="Unassembled WGS sequence"/>
</dbReference>
<dbReference type="GO" id="GO:0006313">
    <property type="term" value="P:DNA transposition"/>
    <property type="evidence" value="ECO:0007669"/>
    <property type="project" value="InterPro"/>
</dbReference>
<protein>
    <submittedName>
        <fullName evidence="3">IS5 family transposase</fullName>
    </submittedName>
</protein>
<dbReference type="InterPro" id="IPR025161">
    <property type="entry name" value="IS402-like_dom"/>
</dbReference>
<evidence type="ECO:0000313" key="4">
    <source>
        <dbReference type="Proteomes" id="UP000285530"/>
    </source>
</evidence>
<dbReference type="Pfam" id="PF01609">
    <property type="entry name" value="DDE_Tnp_1"/>
    <property type="match status" value="1"/>
</dbReference>
<reference evidence="3 4" key="1">
    <citation type="submission" date="2018-09" db="EMBL/GenBank/DDBJ databases">
        <title>Paracoccus onubensis nov. sp. a moderate halophilic bacterium isolated from Gruta de las Maravillas (Aracena, Spain).</title>
        <authorList>
            <person name="Jurado V."/>
            <person name="Gutierrez-Patricio S."/>
            <person name="Gonzalez-Pimentel J.L."/>
            <person name="Laiz L."/>
            <person name="Saiz-Jimenez C."/>
        </authorList>
    </citation>
    <scope>NUCLEOTIDE SEQUENCE [LARGE SCALE GENOMIC DNA]</scope>
    <source>
        <strain evidence="3 4">DSM 19484</strain>
    </source>
</reference>
<evidence type="ECO:0000313" key="3">
    <source>
        <dbReference type="EMBL" id="RJL01938.1"/>
    </source>
</evidence>
<sequence length="252" mass="28846">MSDLFWLTDAQIARLAPYFPKSHGKPRVDHRRVLSGIIFIIRNGLRWRDAPTAYGPHKTLYSRWRRWSGKGIFARMMAGLAAEHGEGTTVMIDATYLKAHRTATSMAVKKGGRGRLIGRTKGGMNTKLHAICDSQGRPLDLFITAGQVSDYIGARALLSGLPKVKWLLGDRSYDADWLREALQDKGIRACIPGRRQRKTPVKYDKRRYKRRSRIEIMFGRLKDWRRVATRYDRCPKIFLSAIALAATVIYWL</sequence>
<dbReference type="EMBL" id="QZEV01000060">
    <property type="protein sequence ID" value="RJL01938.1"/>
    <property type="molecule type" value="Genomic_DNA"/>
</dbReference>
<dbReference type="OrthoDB" id="32553at2"/>
<keyword evidence="4" id="KW-1185">Reference proteome</keyword>
<dbReference type="PANTHER" id="PTHR30007:SF1">
    <property type="entry name" value="BLR1914 PROTEIN"/>
    <property type="match status" value="1"/>
</dbReference>
<dbReference type="PANTHER" id="PTHR30007">
    <property type="entry name" value="PHP DOMAIN PROTEIN"/>
    <property type="match status" value="1"/>
</dbReference>
<dbReference type="AlphaFoldDB" id="A0A418ZTH8"/>
<feature type="domain" description="Insertion element IS402-like" evidence="2">
    <location>
        <begin position="7"/>
        <end position="77"/>
    </location>
</feature>
<gene>
    <name evidence="3" type="ORF">D3P06_11745</name>
</gene>
<dbReference type="Pfam" id="PF13340">
    <property type="entry name" value="DUF4096"/>
    <property type="match status" value="1"/>
</dbReference>
<feature type="domain" description="Transposase IS4-like" evidence="1">
    <location>
        <begin position="88"/>
        <end position="244"/>
    </location>
</feature>